<dbReference type="GO" id="GO:0017168">
    <property type="term" value="F:5-oxoprolinase (ATP-hydrolyzing) activity"/>
    <property type="evidence" value="ECO:0007669"/>
    <property type="project" value="TreeGrafter"/>
</dbReference>
<sequence length="698" mass="76259">MSDQEQPNWVLGVDVGGTFTDVVVMGDQGKLVSTKTPSTPDQSDGVINGIKKIAEILETNYDEFLANCTLVVHGTTVATNALLEYDGAKVGLLTTEGFRDEIEFRRGYKESVFSVRLQKPHQIVPRRYRIGVPERMDKDGNILTPLDEGAVRRSVRELVKEGVKSIAVCFLFSFVNPAHERRVKEIISEEAPDVFVSLSSDVLPQIREFERVSTTVVNAFTGPVMQSYLNHLKERLNEQGFAGELFVMQSNGGVQNVEQTGKLAAGSLLSGPAGGVSAASFIGERSGYENLITVDMGGTSYDVSVIEQLEPTITTESWISRYRVALPMMDIHTIGAGGGSIAWIDSGGALRVGPKSAGSYPGPACYDRGGTQPTVTDINVLLGYINPDNFLGGEMELKRELAEKAVEEHIAKPLGISVIEAALAISQIVNSDMSNAVQYVTSQRGFDPRNFALLAVGGAGAIHAGRQAEDLGINTVIVPALAPVFAAQGDVAADLKVTELRTIFEEMKHVDLDEINQAFEEMEKTTRNKLGAQDITKHFQANRYIDMRYEGEVHEVTVPVRSRTKRITALNLEATVKDFHGLHERLFAHKDVDQSIEILNLRLDLIGVREKVLLQDEAFDAEDPAPAEVGKRTVYFSSDPVDVEVYYASLLNPGNLIAGPAIIEQWGTTIVVYPNQEALIDANRNCVIEVQQIRGGQQ</sequence>
<name>A0A2T4LR77_9STAP</name>
<reference evidence="4 5" key="1">
    <citation type="journal article" date="2016" name="Front. Microbiol.">
        <title>Comprehensive Phylogenetic Analysis of Bovine Non-aureus Staphylococci Species Based on Whole-Genome Sequencing.</title>
        <authorList>
            <person name="Naushad S."/>
            <person name="Barkema H.W."/>
            <person name="Luby C."/>
            <person name="Condas L.A."/>
            <person name="Nobrega D.B."/>
            <person name="Carson D.A."/>
            <person name="De Buck J."/>
        </authorList>
    </citation>
    <scope>NUCLEOTIDE SEQUENCE [LARGE SCALE GENOMIC DNA]</scope>
    <source>
        <strain evidence="4 5">SNUC 3829</strain>
    </source>
</reference>
<dbReference type="RefSeq" id="WP_107523585.1">
    <property type="nucleotide sequence ID" value="NZ_PYZR01000106.1"/>
</dbReference>
<accession>A0A2T4LR77</accession>
<organism evidence="4 5">
    <name type="scientific">Staphylococcus cohnii</name>
    <dbReference type="NCBI Taxonomy" id="29382"/>
    <lineage>
        <taxon>Bacteria</taxon>
        <taxon>Bacillati</taxon>
        <taxon>Bacillota</taxon>
        <taxon>Bacilli</taxon>
        <taxon>Bacillales</taxon>
        <taxon>Staphylococcaceae</taxon>
        <taxon>Staphylococcus</taxon>
        <taxon>Staphylococcus cohnii species complex</taxon>
    </lineage>
</organism>
<evidence type="ECO:0000259" key="3">
    <source>
        <dbReference type="Pfam" id="PF19278"/>
    </source>
</evidence>
<dbReference type="AlphaFoldDB" id="A0A2T4LR77"/>
<dbReference type="PANTHER" id="PTHR11365:SF23">
    <property type="entry name" value="HYPOTHETICAL 5-OXOPROLINASE (EUROFUNG)-RELATED"/>
    <property type="match status" value="1"/>
</dbReference>
<dbReference type="InterPro" id="IPR043129">
    <property type="entry name" value="ATPase_NBD"/>
</dbReference>
<dbReference type="GO" id="GO:0006749">
    <property type="term" value="P:glutathione metabolic process"/>
    <property type="evidence" value="ECO:0007669"/>
    <property type="project" value="TreeGrafter"/>
</dbReference>
<gene>
    <name evidence="4" type="ORF">BUY34_09100</name>
</gene>
<dbReference type="InterPro" id="IPR008040">
    <property type="entry name" value="Hydant_A_N"/>
</dbReference>
<evidence type="ECO:0000259" key="1">
    <source>
        <dbReference type="Pfam" id="PF01968"/>
    </source>
</evidence>
<dbReference type="Pfam" id="PF01968">
    <property type="entry name" value="Hydantoinase_A"/>
    <property type="match status" value="1"/>
</dbReference>
<dbReference type="EMBL" id="PYZR01000106">
    <property type="protein sequence ID" value="PTF65854.1"/>
    <property type="molecule type" value="Genomic_DNA"/>
</dbReference>
<dbReference type="Pfam" id="PF19278">
    <property type="entry name" value="Hydant_A_C"/>
    <property type="match status" value="1"/>
</dbReference>
<dbReference type="Gene3D" id="3.30.420.40">
    <property type="match status" value="1"/>
</dbReference>
<evidence type="ECO:0000313" key="4">
    <source>
        <dbReference type="EMBL" id="PTF65854.1"/>
    </source>
</evidence>
<dbReference type="PANTHER" id="PTHR11365">
    <property type="entry name" value="5-OXOPROLINASE RELATED"/>
    <property type="match status" value="1"/>
</dbReference>
<feature type="domain" description="Hydantoinase/oxoprolinase N-terminal" evidence="2">
    <location>
        <begin position="11"/>
        <end position="190"/>
    </location>
</feature>
<dbReference type="GO" id="GO:0005829">
    <property type="term" value="C:cytosol"/>
    <property type="evidence" value="ECO:0007669"/>
    <property type="project" value="TreeGrafter"/>
</dbReference>
<protein>
    <submittedName>
        <fullName evidence="4">Hydantoin utilization protein A</fullName>
    </submittedName>
</protein>
<proteinExistence type="predicted"/>
<dbReference type="Pfam" id="PF05378">
    <property type="entry name" value="Hydant_A_N"/>
    <property type="match status" value="1"/>
</dbReference>
<evidence type="ECO:0000259" key="2">
    <source>
        <dbReference type="Pfam" id="PF05378"/>
    </source>
</evidence>
<dbReference type="InterPro" id="IPR045079">
    <property type="entry name" value="Oxoprolinase-like"/>
</dbReference>
<dbReference type="Proteomes" id="UP000241208">
    <property type="component" value="Unassembled WGS sequence"/>
</dbReference>
<evidence type="ECO:0000313" key="5">
    <source>
        <dbReference type="Proteomes" id="UP000241208"/>
    </source>
</evidence>
<feature type="domain" description="Hydantoinase A/oxoprolinase" evidence="1">
    <location>
        <begin position="211"/>
        <end position="496"/>
    </location>
</feature>
<feature type="domain" description="Acetophenone carboxylase-like C-terminal" evidence="3">
    <location>
        <begin position="508"/>
        <end position="684"/>
    </location>
</feature>
<dbReference type="InterPro" id="IPR002821">
    <property type="entry name" value="Hydantoinase_A"/>
</dbReference>
<dbReference type="InterPro" id="IPR049517">
    <property type="entry name" value="ACX-like_C"/>
</dbReference>
<dbReference type="SUPFAM" id="SSF53067">
    <property type="entry name" value="Actin-like ATPase domain"/>
    <property type="match status" value="1"/>
</dbReference>
<comment type="caution">
    <text evidence="4">The sequence shown here is derived from an EMBL/GenBank/DDBJ whole genome shotgun (WGS) entry which is preliminary data.</text>
</comment>